<dbReference type="Proteomes" id="UP000516134">
    <property type="component" value="Plasmid p_unnamed1"/>
</dbReference>
<dbReference type="InterPro" id="IPR001610">
    <property type="entry name" value="PAC"/>
</dbReference>
<dbReference type="SUPFAM" id="SSF55785">
    <property type="entry name" value="PYP-like sensor domain (PAS domain)"/>
    <property type="match status" value="2"/>
</dbReference>
<dbReference type="InterPro" id="IPR000700">
    <property type="entry name" value="PAS-assoc_C"/>
</dbReference>
<dbReference type="PROSITE" id="PS50113">
    <property type="entry name" value="PAC"/>
    <property type="match status" value="1"/>
</dbReference>
<evidence type="ECO:0000256" key="2">
    <source>
        <dbReference type="ARBA" id="ARBA00012438"/>
    </source>
</evidence>
<sequence>MVNSRFCEILGRHETEVRECRVWDFTHPDDADWTKSLYERARMAGEAYQIEKRYLRPDGTCVWCEVSVSFVKDADGGVETSIAVAQDITTRKKAEAALAEQSSLLQNVVDSVADLIFVKDLEGNFILANRALIEGCGDIVGWKTTDLFDADLTPTYEEADRDVIRTGRSLMVDEWIPIGGNPDCSKRRRSLGSATAKSTASSASRATLRTKKPLSRPFVIANCYTEVFWKRALTASRSSVWMAASS</sequence>
<keyword evidence="4" id="KW-0808">Transferase</keyword>
<protein>
    <recommendedName>
        <fullName evidence="2">histidine kinase</fullName>
        <ecNumber evidence="2">2.7.13.3</ecNumber>
    </recommendedName>
</protein>
<dbReference type="InterPro" id="IPR035965">
    <property type="entry name" value="PAS-like_dom_sf"/>
</dbReference>
<dbReference type="PANTHER" id="PTHR43304:SF1">
    <property type="entry name" value="PAC DOMAIN-CONTAINING PROTEIN"/>
    <property type="match status" value="1"/>
</dbReference>
<dbReference type="Pfam" id="PF08447">
    <property type="entry name" value="PAS_3"/>
    <property type="match status" value="1"/>
</dbReference>
<dbReference type="Gene3D" id="3.30.450.20">
    <property type="entry name" value="PAS domain"/>
    <property type="match status" value="2"/>
</dbReference>
<evidence type="ECO:0000259" key="6">
    <source>
        <dbReference type="PROSITE" id="PS50113"/>
    </source>
</evidence>
<keyword evidence="3" id="KW-0597">Phosphoprotein</keyword>
<keyword evidence="8" id="KW-1185">Reference proteome</keyword>
<dbReference type="PANTHER" id="PTHR43304">
    <property type="entry name" value="PHYTOCHROME-LIKE PROTEIN CPH1"/>
    <property type="match status" value="1"/>
</dbReference>
<evidence type="ECO:0000256" key="5">
    <source>
        <dbReference type="ARBA" id="ARBA00022777"/>
    </source>
</evidence>
<dbReference type="EC" id="2.7.13.3" evidence="2"/>
<evidence type="ECO:0000313" key="8">
    <source>
        <dbReference type="Proteomes" id="UP000516134"/>
    </source>
</evidence>
<reference evidence="7 8" key="1">
    <citation type="submission" date="2020-08" db="EMBL/GenBank/DDBJ databases">
        <title>Genome sequence of Sphingomonas daechungensis KACC 18115T.</title>
        <authorList>
            <person name="Hyun D.-W."/>
            <person name="Bae J.-W."/>
        </authorList>
    </citation>
    <scope>NUCLEOTIDE SEQUENCE [LARGE SCALE GENOMIC DNA]</scope>
    <source>
        <strain evidence="7 8">KACC 18115</strain>
        <plasmid evidence="7 8">p_unnamed1</plasmid>
    </source>
</reference>
<dbReference type="InterPro" id="IPR052162">
    <property type="entry name" value="Sensor_kinase/Photoreceptor"/>
</dbReference>
<gene>
    <name evidence="7" type="ORF">H9L15_15815</name>
</gene>
<feature type="domain" description="PAC" evidence="6">
    <location>
        <begin position="48"/>
        <end position="100"/>
    </location>
</feature>
<evidence type="ECO:0000256" key="4">
    <source>
        <dbReference type="ARBA" id="ARBA00022679"/>
    </source>
</evidence>
<name>A0ABX6T3U7_9SPHN</name>
<dbReference type="InterPro" id="IPR000014">
    <property type="entry name" value="PAS"/>
</dbReference>
<dbReference type="NCBIfam" id="TIGR00229">
    <property type="entry name" value="sensory_box"/>
    <property type="match status" value="1"/>
</dbReference>
<accession>A0ABX6T3U7</accession>
<dbReference type="Pfam" id="PF13188">
    <property type="entry name" value="PAS_8"/>
    <property type="match status" value="1"/>
</dbReference>
<dbReference type="EMBL" id="CP060781">
    <property type="protein sequence ID" value="QNP44561.1"/>
    <property type="molecule type" value="Genomic_DNA"/>
</dbReference>
<dbReference type="InterPro" id="IPR013655">
    <property type="entry name" value="PAS_fold_3"/>
</dbReference>
<dbReference type="SMART" id="SM00086">
    <property type="entry name" value="PAC"/>
    <property type="match status" value="1"/>
</dbReference>
<evidence type="ECO:0000313" key="7">
    <source>
        <dbReference type="EMBL" id="QNP44561.1"/>
    </source>
</evidence>
<keyword evidence="5" id="KW-0418">Kinase</keyword>
<organism evidence="7 8">
    <name type="scientific">Sphingomonas daechungensis</name>
    <dbReference type="NCBI Taxonomy" id="1176646"/>
    <lineage>
        <taxon>Bacteria</taxon>
        <taxon>Pseudomonadati</taxon>
        <taxon>Pseudomonadota</taxon>
        <taxon>Alphaproteobacteria</taxon>
        <taxon>Sphingomonadales</taxon>
        <taxon>Sphingomonadaceae</taxon>
        <taxon>Sphingomonas</taxon>
    </lineage>
</organism>
<dbReference type="CDD" id="cd00130">
    <property type="entry name" value="PAS"/>
    <property type="match status" value="1"/>
</dbReference>
<evidence type="ECO:0000256" key="1">
    <source>
        <dbReference type="ARBA" id="ARBA00000085"/>
    </source>
</evidence>
<geneLocation type="plasmid" evidence="7 8">
    <name>p_unnamed1</name>
</geneLocation>
<comment type="catalytic activity">
    <reaction evidence="1">
        <text>ATP + protein L-histidine = ADP + protein N-phospho-L-histidine.</text>
        <dbReference type="EC" id="2.7.13.3"/>
    </reaction>
</comment>
<keyword evidence="7" id="KW-0614">Plasmid</keyword>
<evidence type="ECO:0000256" key="3">
    <source>
        <dbReference type="ARBA" id="ARBA00022553"/>
    </source>
</evidence>
<proteinExistence type="predicted"/>